<dbReference type="AlphaFoldDB" id="A0A0R3RSE9"/>
<protein>
    <submittedName>
        <fullName evidence="3">Reverse transcriptase</fullName>
    </submittedName>
</protein>
<reference evidence="3" key="1">
    <citation type="submission" date="2017-02" db="UniProtKB">
        <authorList>
            <consortium name="WormBaseParasite"/>
        </authorList>
    </citation>
    <scope>IDENTIFICATION</scope>
</reference>
<feature type="transmembrane region" description="Helical" evidence="1">
    <location>
        <begin position="20"/>
        <end position="43"/>
    </location>
</feature>
<dbReference type="WBParaSite" id="EEL_0000475001-mRNA-1">
    <property type="protein sequence ID" value="EEL_0000475001-mRNA-1"/>
    <property type="gene ID" value="EEL_0000475001"/>
</dbReference>
<keyword evidence="1" id="KW-1133">Transmembrane helix</keyword>
<keyword evidence="1" id="KW-0472">Membrane</keyword>
<keyword evidence="2" id="KW-1185">Reference proteome</keyword>
<proteinExistence type="predicted"/>
<evidence type="ECO:0000256" key="1">
    <source>
        <dbReference type="SAM" id="Phobius"/>
    </source>
</evidence>
<keyword evidence="1" id="KW-0812">Transmembrane</keyword>
<name>A0A0R3RSE9_9BILA</name>
<sequence>MRGRLAITLSAPRIRLFLRFILGVLVISISITASLLSITLFLLRDRFSHTRYYLRASMANEEDGFSCKLHVSDLPASEKSVLVRNLTSKSLIIIRSVLLLQRHGLYLKILFLKKCETNVSDVRLQIDLKQILCPVVKHIESDHCPWNWASGCAWSSFIATARLNFVPSNILASFHGIFVKMNFFSKLIWKSVAPRVTSNERWTLKEHAEPECGKSTLNRNMERTH</sequence>
<accession>A0A0R3RSE9</accession>
<evidence type="ECO:0000313" key="2">
    <source>
        <dbReference type="Proteomes" id="UP000050640"/>
    </source>
</evidence>
<evidence type="ECO:0000313" key="3">
    <source>
        <dbReference type="WBParaSite" id="EEL_0000475001-mRNA-1"/>
    </source>
</evidence>
<dbReference type="Proteomes" id="UP000050640">
    <property type="component" value="Unplaced"/>
</dbReference>
<organism evidence="2 3">
    <name type="scientific">Elaeophora elaphi</name>
    <dbReference type="NCBI Taxonomy" id="1147741"/>
    <lineage>
        <taxon>Eukaryota</taxon>
        <taxon>Metazoa</taxon>
        <taxon>Ecdysozoa</taxon>
        <taxon>Nematoda</taxon>
        <taxon>Chromadorea</taxon>
        <taxon>Rhabditida</taxon>
        <taxon>Spirurina</taxon>
        <taxon>Spiruromorpha</taxon>
        <taxon>Filarioidea</taxon>
        <taxon>Onchocercidae</taxon>
        <taxon>Elaeophora</taxon>
    </lineage>
</organism>